<dbReference type="InterPro" id="IPR014325">
    <property type="entry name" value="RNA_pol_sigma-E_actinobac"/>
</dbReference>
<proteinExistence type="inferred from homology"/>
<comment type="caution">
    <text evidence="8">The sequence shown here is derived from an EMBL/GenBank/DDBJ whole genome shotgun (WGS) entry which is preliminary data.</text>
</comment>
<dbReference type="SUPFAM" id="SSF88659">
    <property type="entry name" value="Sigma3 and sigma4 domains of RNA polymerase sigma factors"/>
    <property type="match status" value="1"/>
</dbReference>
<dbReference type="Pfam" id="PF04542">
    <property type="entry name" value="Sigma70_r2"/>
    <property type="match status" value="1"/>
</dbReference>
<dbReference type="InterPro" id="IPR007627">
    <property type="entry name" value="RNA_pol_sigma70_r2"/>
</dbReference>
<evidence type="ECO:0000256" key="2">
    <source>
        <dbReference type="ARBA" id="ARBA00023015"/>
    </source>
</evidence>
<keyword evidence="9" id="KW-1185">Reference proteome</keyword>
<dbReference type="PANTHER" id="PTHR43133">
    <property type="entry name" value="RNA POLYMERASE ECF-TYPE SIGMA FACTO"/>
    <property type="match status" value="1"/>
</dbReference>
<dbReference type="PANTHER" id="PTHR43133:SF50">
    <property type="entry name" value="ECF RNA POLYMERASE SIGMA FACTOR SIGM"/>
    <property type="match status" value="1"/>
</dbReference>
<keyword evidence="2" id="KW-0805">Transcription regulation</keyword>
<organism evidence="8 9">
    <name type="scientific">Nocardioides immobilis</name>
    <dbReference type="NCBI Taxonomy" id="2049295"/>
    <lineage>
        <taxon>Bacteria</taxon>
        <taxon>Bacillati</taxon>
        <taxon>Actinomycetota</taxon>
        <taxon>Actinomycetes</taxon>
        <taxon>Propionibacteriales</taxon>
        <taxon>Nocardioidaceae</taxon>
        <taxon>Nocardioides</taxon>
    </lineage>
</organism>
<dbReference type="RefSeq" id="WP_118926159.1">
    <property type="nucleotide sequence ID" value="NZ_QXGH01000019.1"/>
</dbReference>
<dbReference type="Pfam" id="PF08281">
    <property type="entry name" value="Sigma70_r4_2"/>
    <property type="match status" value="1"/>
</dbReference>
<dbReference type="OrthoDB" id="3688906at2"/>
<evidence type="ECO:0000256" key="3">
    <source>
        <dbReference type="ARBA" id="ARBA00023082"/>
    </source>
</evidence>
<evidence type="ECO:0000259" key="7">
    <source>
        <dbReference type="Pfam" id="PF08281"/>
    </source>
</evidence>
<accession>A0A417Y079</accession>
<dbReference type="CDD" id="cd06171">
    <property type="entry name" value="Sigma70_r4"/>
    <property type="match status" value="1"/>
</dbReference>
<name>A0A417Y079_9ACTN</name>
<dbReference type="InterPro" id="IPR013324">
    <property type="entry name" value="RNA_pol_sigma_r3/r4-like"/>
</dbReference>
<keyword evidence="3" id="KW-0731">Sigma factor</keyword>
<dbReference type="NCBIfam" id="TIGR02983">
    <property type="entry name" value="SigE-fam_strep"/>
    <property type="match status" value="1"/>
</dbReference>
<dbReference type="NCBIfam" id="TIGR02937">
    <property type="entry name" value="sigma70-ECF"/>
    <property type="match status" value="1"/>
</dbReference>
<evidence type="ECO:0000256" key="1">
    <source>
        <dbReference type="ARBA" id="ARBA00010641"/>
    </source>
</evidence>
<dbReference type="InterPro" id="IPR013325">
    <property type="entry name" value="RNA_pol_sigma_r2"/>
</dbReference>
<evidence type="ECO:0000313" key="9">
    <source>
        <dbReference type="Proteomes" id="UP000283644"/>
    </source>
</evidence>
<dbReference type="Gene3D" id="1.10.1740.10">
    <property type="match status" value="1"/>
</dbReference>
<keyword evidence="5" id="KW-0804">Transcription</keyword>
<dbReference type="GO" id="GO:0003677">
    <property type="term" value="F:DNA binding"/>
    <property type="evidence" value="ECO:0007669"/>
    <property type="project" value="UniProtKB-KW"/>
</dbReference>
<dbReference type="Gene3D" id="1.10.10.10">
    <property type="entry name" value="Winged helix-like DNA-binding domain superfamily/Winged helix DNA-binding domain"/>
    <property type="match status" value="1"/>
</dbReference>
<dbReference type="EMBL" id="QXGH01000019">
    <property type="protein sequence ID" value="RHW26052.1"/>
    <property type="molecule type" value="Genomic_DNA"/>
</dbReference>
<keyword evidence="4" id="KW-0238">DNA-binding</keyword>
<dbReference type="InterPro" id="IPR036388">
    <property type="entry name" value="WH-like_DNA-bd_sf"/>
</dbReference>
<dbReference type="InterPro" id="IPR013249">
    <property type="entry name" value="RNA_pol_sigma70_r4_t2"/>
</dbReference>
<dbReference type="InterPro" id="IPR014284">
    <property type="entry name" value="RNA_pol_sigma-70_dom"/>
</dbReference>
<gene>
    <name evidence="8" type="ORF">D0Z08_15485</name>
</gene>
<dbReference type="InterPro" id="IPR039425">
    <property type="entry name" value="RNA_pol_sigma-70-like"/>
</dbReference>
<comment type="similarity">
    <text evidence="1">Belongs to the sigma-70 factor family. ECF subfamily.</text>
</comment>
<evidence type="ECO:0000259" key="6">
    <source>
        <dbReference type="Pfam" id="PF04542"/>
    </source>
</evidence>
<dbReference type="Proteomes" id="UP000283644">
    <property type="component" value="Unassembled WGS sequence"/>
</dbReference>
<dbReference type="GO" id="GO:0016987">
    <property type="term" value="F:sigma factor activity"/>
    <property type="evidence" value="ECO:0007669"/>
    <property type="project" value="UniProtKB-KW"/>
</dbReference>
<sequence length="165" mass="18567">MDGTARAQEVDEYFSAVALSLRRTAYLIVWEWHTAEDMVQTTFVKLYLAWPRISKDGLDAYTRRTLINVCLSYLRKHRREMVSDELPDGSVGLTSSDLDLTRALKSLPPQQRAVIVLRYLDDLSVADVAVALGVAQGTVKSQTARALQSLRALMPQLQLDDEVTR</sequence>
<reference evidence="8 9" key="1">
    <citation type="submission" date="2018-09" db="EMBL/GenBank/DDBJ databases">
        <title>Genome sequencing of Nocardioides immobilis CCTCC AB 2017083 for comparison to Nocardioides silvaticus.</title>
        <authorList>
            <person name="Li C."/>
            <person name="Wang G."/>
        </authorList>
    </citation>
    <scope>NUCLEOTIDE SEQUENCE [LARGE SCALE GENOMIC DNA]</scope>
    <source>
        <strain evidence="8 9">CCTCC AB 2017083</strain>
    </source>
</reference>
<feature type="domain" description="RNA polymerase sigma-70 region 2" evidence="6">
    <location>
        <begin position="21"/>
        <end position="79"/>
    </location>
</feature>
<evidence type="ECO:0000313" key="8">
    <source>
        <dbReference type="EMBL" id="RHW26052.1"/>
    </source>
</evidence>
<protein>
    <submittedName>
        <fullName evidence="8">SigE family RNA polymerase sigma factor</fullName>
    </submittedName>
</protein>
<evidence type="ECO:0000256" key="5">
    <source>
        <dbReference type="ARBA" id="ARBA00023163"/>
    </source>
</evidence>
<dbReference type="GO" id="GO:0006352">
    <property type="term" value="P:DNA-templated transcription initiation"/>
    <property type="evidence" value="ECO:0007669"/>
    <property type="project" value="InterPro"/>
</dbReference>
<evidence type="ECO:0000256" key="4">
    <source>
        <dbReference type="ARBA" id="ARBA00023125"/>
    </source>
</evidence>
<dbReference type="SUPFAM" id="SSF88946">
    <property type="entry name" value="Sigma2 domain of RNA polymerase sigma factors"/>
    <property type="match status" value="1"/>
</dbReference>
<dbReference type="AlphaFoldDB" id="A0A417Y079"/>
<feature type="domain" description="RNA polymerase sigma factor 70 region 4 type 2" evidence="7">
    <location>
        <begin position="99"/>
        <end position="150"/>
    </location>
</feature>